<evidence type="ECO:0000256" key="7">
    <source>
        <dbReference type="ARBA" id="ARBA00022840"/>
    </source>
</evidence>
<dbReference type="Gene3D" id="3.30.565.10">
    <property type="entry name" value="Histidine kinase-like ATPase, C-terminal domain"/>
    <property type="match status" value="2"/>
</dbReference>
<evidence type="ECO:0000256" key="6">
    <source>
        <dbReference type="ARBA" id="ARBA00022777"/>
    </source>
</evidence>
<dbReference type="SUPFAM" id="SSF55874">
    <property type="entry name" value="ATPase domain of HSP90 chaperone/DNA topoisomerase II/histidine kinase"/>
    <property type="match status" value="2"/>
</dbReference>
<gene>
    <name evidence="10" type="ORF">ACFSQJ_01380</name>
</gene>
<accession>A0ABW5MSW0</accession>
<dbReference type="RefSeq" id="WP_377764960.1">
    <property type="nucleotide sequence ID" value="NZ_JBHULB010000005.1"/>
</dbReference>
<reference evidence="11" key="1">
    <citation type="journal article" date="2019" name="Int. J. Syst. Evol. Microbiol.">
        <title>The Global Catalogue of Microorganisms (GCM) 10K type strain sequencing project: providing services to taxonomists for standard genome sequencing and annotation.</title>
        <authorList>
            <consortium name="The Broad Institute Genomics Platform"/>
            <consortium name="The Broad Institute Genome Sequencing Center for Infectious Disease"/>
            <person name="Wu L."/>
            <person name="Ma J."/>
        </authorList>
    </citation>
    <scope>NUCLEOTIDE SEQUENCE [LARGE SCALE GENOMIC DNA]</scope>
    <source>
        <strain evidence="11">KCTC 52368</strain>
    </source>
</reference>
<organism evidence="10 11">
    <name type="scientific">Croceitalea marina</name>
    <dbReference type="NCBI Taxonomy" id="1775166"/>
    <lineage>
        <taxon>Bacteria</taxon>
        <taxon>Pseudomonadati</taxon>
        <taxon>Bacteroidota</taxon>
        <taxon>Flavobacteriia</taxon>
        <taxon>Flavobacteriales</taxon>
        <taxon>Flavobacteriaceae</taxon>
        <taxon>Croceitalea</taxon>
    </lineage>
</organism>
<evidence type="ECO:0000256" key="1">
    <source>
        <dbReference type="ARBA" id="ARBA00000085"/>
    </source>
</evidence>
<dbReference type="EC" id="2.7.13.3" evidence="2"/>
<evidence type="ECO:0000256" key="5">
    <source>
        <dbReference type="ARBA" id="ARBA00022741"/>
    </source>
</evidence>
<sequence length="777" mass="88415">MKIERQLYQRATDAIINLVAPSEKTGTSIEDGIQAILSLPEFKSKIDKVKLLFEIEEKLKETPFRAKSHILSLLGDELIGSDNLAIFELVKNSYDADAEIVTVTLENLNSDTQRIIIEDNGTGMSPEVLKNVWLEIGTDFKRGGKRKPSDKYGRISLGEKGVGRLAVHKLGKVITLETQAEKQNFTSRIKFNWQKLIEESNYIQEVSVKIEKIEPPIFIGNTGTRIIISDLKKKKWSRGDLRDLARKVYSIKSPFKSIDSFDVVLKANDHHQSWFDDIKDTKEILKDCLYYFDFKLARTKKGKFAEFTWNYDFKPPKKFGIKSNKLSHNDFKSKTLDYNTLGINSSQLEELFAKDQKNLANLDLDGIGDIEGRFYVFNLLGPVLKAFGQSNTIKSHLRENSGVRIFRDGIRVYNYGEPSDDWLGLDLSRIQKLGEHFSKNTVVGTIDIELKDSESGLKEKTNREGFDENIFYKKFQFVSSSIFEFFERKAQPDRELIKSYLKGVKPARTVGLSESIESLEKKLKEKKVLKEVEPLLKRVQKDYNDMRDVMVNSGMSGLNLGIVFHEVDREIKFLNKEINNDFEVDAIKNRVKNLIELLENFSPILKQNKYITISASDLVKKSKGINFPRFNYHEIIFSSPLISKESPDFNISGPANLLISAISNIIDNSIYWLDSKKELKGKKYKPAILITSDFDNFNAPTILIADNGPGFNINPEDLTMPFRTTRPGGMGLGLYFVSIVMEMLGGQLLFPEHDDVNISKAYDGALVALVFPKEGQS</sequence>
<dbReference type="Pfam" id="PF13589">
    <property type="entry name" value="HATPase_c_3"/>
    <property type="match status" value="1"/>
</dbReference>
<dbReference type="InterPro" id="IPR004358">
    <property type="entry name" value="Sig_transdc_His_kin-like_C"/>
</dbReference>
<evidence type="ECO:0000313" key="10">
    <source>
        <dbReference type="EMBL" id="MFD2585559.1"/>
    </source>
</evidence>
<dbReference type="Pfam" id="PF02518">
    <property type="entry name" value="HATPase_c"/>
    <property type="match status" value="1"/>
</dbReference>
<keyword evidence="11" id="KW-1185">Reference proteome</keyword>
<keyword evidence="7 10" id="KW-0067">ATP-binding</keyword>
<keyword evidence="5" id="KW-0547">Nucleotide-binding</keyword>
<dbReference type="GO" id="GO:0005524">
    <property type="term" value="F:ATP binding"/>
    <property type="evidence" value="ECO:0007669"/>
    <property type="project" value="UniProtKB-KW"/>
</dbReference>
<keyword evidence="6" id="KW-0418">Kinase</keyword>
<feature type="domain" description="Histidine kinase/HSP90-like ATPase" evidence="9">
    <location>
        <begin position="653"/>
        <end position="775"/>
    </location>
</feature>
<dbReference type="EMBL" id="JBHULB010000005">
    <property type="protein sequence ID" value="MFD2585559.1"/>
    <property type="molecule type" value="Genomic_DNA"/>
</dbReference>
<proteinExistence type="predicted"/>
<dbReference type="InterPro" id="IPR036890">
    <property type="entry name" value="HATPase_C_sf"/>
</dbReference>
<feature type="domain" description="Histidine kinase/HSP90-like ATPase" evidence="9">
    <location>
        <begin position="79"/>
        <end position="197"/>
    </location>
</feature>
<dbReference type="SMART" id="SM00387">
    <property type="entry name" value="HATPase_c"/>
    <property type="match status" value="2"/>
</dbReference>
<dbReference type="PANTHER" id="PTHR43065:SF10">
    <property type="entry name" value="PEROXIDE STRESS-ACTIVATED HISTIDINE KINASE MAK3"/>
    <property type="match status" value="1"/>
</dbReference>
<dbReference type="InterPro" id="IPR003594">
    <property type="entry name" value="HATPase_dom"/>
</dbReference>
<comment type="catalytic activity">
    <reaction evidence="1">
        <text>ATP + protein L-histidine = ADP + protein N-phospho-L-histidine.</text>
        <dbReference type="EC" id="2.7.13.3"/>
    </reaction>
</comment>
<evidence type="ECO:0000256" key="4">
    <source>
        <dbReference type="ARBA" id="ARBA00022679"/>
    </source>
</evidence>
<dbReference type="PANTHER" id="PTHR43065">
    <property type="entry name" value="SENSOR HISTIDINE KINASE"/>
    <property type="match status" value="1"/>
</dbReference>
<evidence type="ECO:0000256" key="8">
    <source>
        <dbReference type="ARBA" id="ARBA00023012"/>
    </source>
</evidence>
<name>A0ABW5MSW0_9FLAO</name>
<evidence type="ECO:0000256" key="2">
    <source>
        <dbReference type="ARBA" id="ARBA00012438"/>
    </source>
</evidence>
<dbReference type="Proteomes" id="UP001597526">
    <property type="component" value="Unassembled WGS sequence"/>
</dbReference>
<protein>
    <recommendedName>
        <fullName evidence="2">histidine kinase</fullName>
        <ecNumber evidence="2">2.7.13.3</ecNumber>
    </recommendedName>
</protein>
<dbReference type="PRINTS" id="PR00344">
    <property type="entry name" value="BCTRLSENSOR"/>
</dbReference>
<keyword evidence="4" id="KW-0808">Transferase</keyword>
<keyword evidence="3" id="KW-0597">Phosphoprotein</keyword>
<evidence type="ECO:0000256" key="3">
    <source>
        <dbReference type="ARBA" id="ARBA00022553"/>
    </source>
</evidence>
<evidence type="ECO:0000259" key="9">
    <source>
        <dbReference type="SMART" id="SM00387"/>
    </source>
</evidence>
<keyword evidence="8" id="KW-0902">Two-component regulatory system</keyword>
<evidence type="ECO:0000313" key="11">
    <source>
        <dbReference type="Proteomes" id="UP001597526"/>
    </source>
</evidence>
<comment type="caution">
    <text evidence="10">The sequence shown here is derived from an EMBL/GenBank/DDBJ whole genome shotgun (WGS) entry which is preliminary data.</text>
</comment>